<protein>
    <submittedName>
        <fullName evidence="1">Uncharacterized protein</fullName>
    </submittedName>
</protein>
<reference evidence="1" key="1">
    <citation type="submission" date="2018-02" db="EMBL/GenBank/DDBJ databases">
        <authorList>
            <person name="Cohen D.B."/>
            <person name="Kent A.D."/>
        </authorList>
    </citation>
    <scope>NUCLEOTIDE SEQUENCE</scope>
</reference>
<name>A0A2N9J381_FAGSY</name>
<dbReference type="AlphaFoldDB" id="A0A2N9J381"/>
<dbReference type="EMBL" id="OIVN01006345">
    <property type="protein sequence ID" value="SPD31075.1"/>
    <property type="molecule type" value="Genomic_DNA"/>
</dbReference>
<proteinExistence type="predicted"/>
<accession>A0A2N9J381</accession>
<evidence type="ECO:0000313" key="1">
    <source>
        <dbReference type="EMBL" id="SPD31075.1"/>
    </source>
</evidence>
<gene>
    <name evidence="1" type="ORF">FSB_LOCUS58957</name>
</gene>
<sequence length="77" mass="8065">MDKISLKKLREASAAESEAATAVWQAVWAALATSSTEEATTVSQAVQAALAEASTQVALKVLCIGDVSSFYFISIDI</sequence>
<organism evidence="1">
    <name type="scientific">Fagus sylvatica</name>
    <name type="common">Beechnut</name>
    <dbReference type="NCBI Taxonomy" id="28930"/>
    <lineage>
        <taxon>Eukaryota</taxon>
        <taxon>Viridiplantae</taxon>
        <taxon>Streptophyta</taxon>
        <taxon>Embryophyta</taxon>
        <taxon>Tracheophyta</taxon>
        <taxon>Spermatophyta</taxon>
        <taxon>Magnoliopsida</taxon>
        <taxon>eudicotyledons</taxon>
        <taxon>Gunneridae</taxon>
        <taxon>Pentapetalae</taxon>
        <taxon>rosids</taxon>
        <taxon>fabids</taxon>
        <taxon>Fagales</taxon>
        <taxon>Fagaceae</taxon>
        <taxon>Fagus</taxon>
    </lineage>
</organism>